<dbReference type="Proteomes" id="UP001500523">
    <property type="component" value="Unassembled WGS sequence"/>
</dbReference>
<accession>A0ABP7DWM1</accession>
<proteinExistence type="predicted"/>
<evidence type="ECO:0000313" key="2">
    <source>
        <dbReference type="Proteomes" id="UP001500523"/>
    </source>
</evidence>
<gene>
    <name evidence="1" type="ORF">GCM10022268_19630</name>
</gene>
<evidence type="ECO:0000313" key="1">
    <source>
        <dbReference type="EMBL" id="GAA3710627.1"/>
    </source>
</evidence>
<organism evidence="1 2">
    <name type="scientific">Sphingomonas cynarae</name>
    <dbReference type="NCBI Taxonomy" id="930197"/>
    <lineage>
        <taxon>Bacteria</taxon>
        <taxon>Pseudomonadati</taxon>
        <taxon>Pseudomonadota</taxon>
        <taxon>Alphaproteobacteria</taxon>
        <taxon>Sphingomonadales</taxon>
        <taxon>Sphingomonadaceae</taxon>
        <taxon>Sphingomonas</taxon>
    </lineage>
</organism>
<name>A0ABP7DWM1_9SPHN</name>
<comment type="caution">
    <text evidence="1">The sequence shown here is derived from an EMBL/GenBank/DDBJ whole genome shotgun (WGS) entry which is preliminary data.</text>
</comment>
<dbReference type="EMBL" id="BAABBF010000004">
    <property type="protein sequence ID" value="GAA3710627.1"/>
    <property type="molecule type" value="Genomic_DNA"/>
</dbReference>
<keyword evidence="2" id="KW-1185">Reference proteome</keyword>
<sequence length="228" mass="26413">MVTGSTFDVEALGWFARRFDPSLALENAWRLPIWKTGREALADAFGLETGSHFLRHHRGLLPQLWERQITQALRAMLLEAPDRTLERSQALISALTGPRAPRLERVDLVTADQADRMDLAVHYRTVDDQRGCLVVEAKLESELSDTQLLKYLTGLERNYPRREQRHMWVVAPRRTARTMTVLGRRENVEWKFATWRRLLLNWQRALPEDPGSDVLSLFSEIWKRTGGN</sequence>
<reference evidence="2" key="1">
    <citation type="journal article" date="2019" name="Int. J. Syst. Evol. Microbiol.">
        <title>The Global Catalogue of Microorganisms (GCM) 10K type strain sequencing project: providing services to taxonomists for standard genome sequencing and annotation.</title>
        <authorList>
            <consortium name="The Broad Institute Genomics Platform"/>
            <consortium name="The Broad Institute Genome Sequencing Center for Infectious Disease"/>
            <person name="Wu L."/>
            <person name="Ma J."/>
        </authorList>
    </citation>
    <scope>NUCLEOTIDE SEQUENCE [LARGE SCALE GENOMIC DNA]</scope>
    <source>
        <strain evidence="2">JCM 17498</strain>
    </source>
</reference>
<dbReference type="RefSeq" id="WP_344693213.1">
    <property type="nucleotide sequence ID" value="NZ_BAABBF010000004.1"/>
</dbReference>
<evidence type="ECO:0008006" key="3">
    <source>
        <dbReference type="Google" id="ProtNLM"/>
    </source>
</evidence>
<protein>
    <recommendedName>
        <fullName evidence="3">PD-(D/E)XK nuclease superfamily protein</fullName>
    </recommendedName>
</protein>